<evidence type="ECO:0000313" key="8">
    <source>
        <dbReference type="Proteomes" id="UP001634394"/>
    </source>
</evidence>
<evidence type="ECO:0000313" key="7">
    <source>
        <dbReference type="EMBL" id="KAL3862860.1"/>
    </source>
</evidence>
<protein>
    <recommendedName>
        <fullName evidence="6">Ig-like domain-containing protein</fullName>
    </recommendedName>
</protein>
<dbReference type="InterPro" id="IPR013098">
    <property type="entry name" value="Ig_I-set"/>
</dbReference>
<gene>
    <name evidence="7" type="ORF">ACJMK2_008806</name>
</gene>
<dbReference type="SMART" id="SM00409">
    <property type="entry name" value="IG"/>
    <property type="match status" value="1"/>
</dbReference>
<keyword evidence="4" id="KW-0393">Immunoglobulin domain</keyword>
<dbReference type="InterPro" id="IPR013783">
    <property type="entry name" value="Ig-like_fold"/>
</dbReference>
<organism evidence="7 8">
    <name type="scientific">Sinanodonta woodiana</name>
    <name type="common">Chinese pond mussel</name>
    <name type="synonym">Anodonta woodiana</name>
    <dbReference type="NCBI Taxonomy" id="1069815"/>
    <lineage>
        <taxon>Eukaryota</taxon>
        <taxon>Metazoa</taxon>
        <taxon>Spiralia</taxon>
        <taxon>Lophotrochozoa</taxon>
        <taxon>Mollusca</taxon>
        <taxon>Bivalvia</taxon>
        <taxon>Autobranchia</taxon>
        <taxon>Heteroconchia</taxon>
        <taxon>Palaeoheterodonta</taxon>
        <taxon>Unionida</taxon>
        <taxon>Unionoidea</taxon>
        <taxon>Unionidae</taxon>
        <taxon>Unioninae</taxon>
        <taxon>Sinanodonta</taxon>
    </lineage>
</organism>
<reference evidence="7 8" key="1">
    <citation type="submission" date="2024-11" db="EMBL/GenBank/DDBJ databases">
        <title>Chromosome-level genome assembly of the freshwater bivalve Anodonta woodiana.</title>
        <authorList>
            <person name="Chen X."/>
        </authorList>
    </citation>
    <scope>NUCLEOTIDE SEQUENCE [LARGE SCALE GENOMIC DNA]</scope>
    <source>
        <strain evidence="7">MN2024</strain>
        <tissue evidence="7">Gills</tissue>
    </source>
</reference>
<dbReference type="InterPro" id="IPR003599">
    <property type="entry name" value="Ig_sub"/>
</dbReference>
<dbReference type="Proteomes" id="UP001634394">
    <property type="component" value="Unassembled WGS sequence"/>
</dbReference>
<evidence type="ECO:0000256" key="3">
    <source>
        <dbReference type="ARBA" id="ARBA00023180"/>
    </source>
</evidence>
<dbReference type="Gene3D" id="2.60.40.10">
    <property type="entry name" value="Immunoglobulins"/>
    <property type="match status" value="1"/>
</dbReference>
<keyword evidence="5" id="KW-0812">Transmembrane</keyword>
<dbReference type="PROSITE" id="PS50835">
    <property type="entry name" value="IG_LIKE"/>
    <property type="match status" value="1"/>
</dbReference>
<keyword evidence="1" id="KW-0732">Signal</keyword>
<evidence type="ECO:0000256" key="4">
    <source>
        <dbReference type="ARBA" id="ARBA00023319"/>
    </source>
</evidence>
<evidence type="ECO:0000256" key="1">
    <source>
        <dbReference type="ARBA" id="ARBA00022729"/>
    </source>
</evidence>
<keyword evidence="3" id="KW-0325">Glycoprotein</keyword>
<keyword evidence="2" id="KW-1015">Disulfide bond</keyword>
<dbReference type="InterPro" id="IPR052598">
    <property type="entry name" value="IgSF_CEA-related"/>
</dbReference>
<keyword evidence="5" id="KW-1133">Transmembrane helix</keyword>
<feature type="domain" description="Ig-like" evidence="6">
    <location>
        <begin position="103"/>
        <end position="183"/>
    </location>
</feature>
<dbReference type="PANTHER" id="PTHR44337:SF20">
    <property type="entry name" value="CARCINOEMBRYONIC ANTIGEN-RELATED CELL ADHESION MOLECULE 5-RELATED"/>
    <property type="match status" value="1"/>
</dbReference>
<proteinExistence type="predicted"/>
<dbReference type="InterPro" id="IPR036179">
    <property type="entry name" value="Ig-like_dom_sf"/>
</dbReference>
<dbReference type="Pfam" id="PF07679">
    <property type="entry name" value="I-set"/>
    <property type="match status" value="1"/>
</dbReference>
<evidence type="ECO:0000259" key="6">
    <source>
        <dbReference type="PROSITE" id="PS50835"/>
    </source>
</evidence>
<comment type="caution">
    <text evidence="7">The sequence shown here is derived from an EMBL/GenBank/DDBJ whole genome shotgun (WGS) entry which is preliminary data.</text>
</comment>
<feature type="transmembrane region" description="Helical" evidence="5">
    <location>
        <begin position="215"/>
        <end position="241"/>
    </location>
</feature>
<dbReference type="EMBL" id="JBJQND010000011">
    <property type="protein sequence ID" value="KAL3862860.1"/>
    <property type="molecule type" value="Genomic_DNA"/>
</dbReference>
<keyword evidence="8" id="KW-1185">Reference proteome</keyword>
<dbReference type="InterPro" id="IPR007110">
    <property type="entry name" value="Ig-like_dom"/>
</dbReference>
<dbReference type="SUPFAM" id="SSF48726">
    <property type="entry name" value="Immunoglobulin"/>
    <property type="match status" value="1"/>
</dbReference>
<accession>A0ABD3VN99</accession>
<name>A0ABD3VN99_SINWO</name>
<evidence type="ECO:0000256" key="2">
    <source>
        <dbReference type="ARBA" id="ARBA00023157"/>
    </source>
</evidence>
<dbReference type="PANTHER" id="PTHR44337">
    <property type="entry name" value="CARCINOEMBRYONIC ANTIGEN-RELATED CELL ADHESION MOLECULE 8"/>
    <property type="match status" value="1"/>
</dbReference>
<evidence type="ECO:0000256" key="5">
    <source>
        <dbReference type="SAM" id="Phobius"/>
    </source>
</evidence>
<dbReference type="AlphaFoldDB" id="A0ABD3VN99"/>
<keyword evidence="5" id="KW-0472">Membrane</keyword>
<feature type="non-terminal residue" evidence="7">
    <location>
        <position position="1"/>
    </location>
</feature>
<sequence>DFAVGVVQGDVFMSWQINNTDTSSDRFVVNPAGSTLIFYPASSVTGTVAAAFTNRVRDVGNVSLGNVSFTLLNLTAADYNKYVYKIYPGIEVGGQVLVIAGKPDNVSVMALSSPVEKTKYILQCSAQSTSVPPGMGLTMHYQWKWENGKNITMSDRYSFSSDQSSLTINPLKKEDDGIFVCEAWEHVGAVSRSALFYLTVNDSTKCKPSFWCTRGWCIGLCSTSGGLLVISVVTAIGVIIITEKWKDIESHMSSQILTISIAGVVVVVIVVSGVLGGIVCRCWIECKQDSES</sequence>
<feature type="transmembrane region" description="Helical" evidence="5">
    <location>
        <begin position="261"/>
        <end position="284"/>
    </location>
</feature>